<comment type="caution">
    <text evidence="2">The sequence shown here is derived from an EMBL/GenBank/DDBJ whole genome shotgun (WGS) entry which is preliminary data.</text>
</comment>
<proteinExistence type="predicted"/>
<dbReference type="InterPro" id="IPR036286">
    <property type="entry name" value="LexA/Signal_pep-like_sf"/>
</dbReference>
<dbReference type="GO" id="GO:0006465">
    <property type="term" value="P:signal peptide processing"/>
    <property type="evidence" value="ECO:0007669"/>
    <property type="project" value="InterPro"/>
</dbReference>
<evidence type="ECO:0000313" key="2">
    <source>
        <dbReference type="EMBL" id="MBB4860534.1"/>
    </source>
</evidence>
<dbReference type="InterPro" id="IPR019533">
    <property type="entry name" value="Peptidase_S26"/>
</dbReference>
<sequence>MALAIETAAAAPRRRLGFRGKMGGIAILLALGLGYQALRQWHDTHAVFINASESLPNWAFLVESGEFPARGDYVSFTPGSDALTIKHFGSPPEPFIKQAYGVPGDVVTHQGADVLVNGKVVARMKPFTRQGEPLLPGPVGTVPRDCIFAATSHKDGYDSRYAPIGFVCNRQILGVGTPIL</sequence>
<organism evidence="2 3">
    <name type="scientific">Novosphingobium chloroacetimidivorans</name>
    <dbReference type="NCBI Taxonomy" id="1428314"/>
    <lineage>
        <taxon>Bacteria</taxon>
        <taxon>Pseudomonadati</taxon>
        <taxon>Pseudomonadota</taxon>
        <taxon>Alphaproteobacteria</taxon>
        <taxon>Sphingomonadales</taxon>
        <taxon>Sphingomonadaceae</taxon>
        <taxon>Novosphingobium</taxon>
    </lineage>
</organism>
<dbReference type="Proteomes" id="UP000555448">
    <property type="component" value="Unassembled WGS sequence"/>
</dbReference>
<evidence type="ECO:0000313" key="3">
    <source>
        <dbReference type="Proteomes" id="UP000555448"/>
    </source>
</evidence>
<dbReference type="Gene3D" id="2.10.109.10">
    <property type="entry name" value="Umud Fragment, subunit A"/>
    <property type="match status" value="1"/>
</dbReference>
<evidence type="ECO:0000259" key="1">
    <source>
        <dbReference type="Pfam" id="PF10502"/>
    </source>
</evidence>
<dbReference type="Pfam" id="PF10502">
    <property type="entry name" value="Peptidase_S26"/>
    <property type="match status" value="1"/>
</dbReference>
<accession>A0A7W7KCX3</accession>
<keyword evidence="3" id="KW-1185">Reference proteome</keyword>
<reference evidence="2 3" key="1">
    <citation type="submission" date="2020-08" db="EMBL/GenBank/DDBJ databases">
        <title>Functional genomics of gut bacteria from endangered species of beetles.</title>
        <authorList>
            <person name="Carlos-Shanley C."/>
        </authorList>
    </citation>
    <scope>NUCLEOTIDE SEQUENCE [LARGE SCALE GENOMIC DNA]</scope>
    <source>
        <strain evidence="2 3">S00245</strain>
    </source>
</reference>
<dbReference type="AlphaFoldDB" id="A0A7W7KCX3"/>
<gene>
    <name evidence="2" type="ORF">HNO88_003878</name>
</gene>
<feature type="domain" description="Peptidase S26" evidence="1">
    <location>
        <begin position="48"/>
        <end position="175"/>
    </location>
</feature>
<protein>
    <submittedName>
        <fullName evidence="2">Conjugal transfer pilin signal peptidase TrbI</fullName>
    </submittedName>
</protein>
<name>A0A7W7KCX3_9SPHN</name>
<dbReference type="EMBL" id="JACHLR010000024">
    <property type="protein sequence ID" value="MBB4860534.1"/>
    <property type="molecule type" value="Genomic_DNA"/>
</dbReference>
<dbReference type="GO" id="GO:0004252">
    <property type="term" value="F:serine-type endopeptidase activity"/>
    <property type="evidence" value="ECO:0007669"/>
    <property type="project" value="InterPro"/>
</dbReference>
<dbReference type="RefSeq" id="WP_184249489.1">
    <property type="nucleotide sequence ID" value="NZ_JACHLR010000024.1"/>
</dbReference>
<dbReference type="SUPFAM" id="SSF51306">
    <property type="entry name" value="LexA/Signal peptidase"/>
    <property type="match status" value="1"/>
</dbReference>